<name>A0A401R6R2_STRNR</name>
<feature type="transmembrane region" description="Helical" evidence="2">
    <location>
        <begin position="18"/>
        <end position="38"/>
    </location>
</feature>
<evidence type="ECO:0000256" key="1">
    <source>
        <dbReference type="SAM" id="MobiDB-lite"/>
    </source>
</evidence>
<protein>
    <recommendedName>
        <fullName evidence="3">Putative Flp pilus-assembly TadG-like N-terminal domain-containing protein</fullName>
    </recommendedName>
</protein>
<evidence type="ECO:0000313" key="5">
    <source>
        <dbReference type="Proteomes" id="UP000288351"/>
    </source>
</evidence>
<keyword evidence="2" id="KW-1133">Transmembrane helix</keyword>
<evidence type="ECO:0000256" key="2">
    <source>
        <dbReference type="SAM" id="Phobius"/>
    </source>
</evidence>
<dbReference type="Pfam" id="PF13400">
    <property type="entry name" value="Tad"/>
    <property type="match status" value="1"/>
</dbReference>
<dbReference type="AlphaFoldDB" id="A0A401R6R2"/>
<keyword evidence="2" id="KW-0472">Membrane</keyword>
<evidence type="ECO:0000313" key="4">
    <source>
        <dbReference type="EMBL" id="GCB93317.1"/>
    </source>
</evidence>
<organism evidence="4 5">
    <name type="scientific">Streptomyces noursei</name>
    <name type="common">Streptomyces albulus</name>
    <dbReference type="NCBI Taxonomy" id="1971"/>
    <lineage>
        <taxon>Bacteria</taxon>
        <taxon>Bacillati</taxon>
        <taxon>Actinomycetota</taxon>
        <taxon>Actinomycetes</taxon>
        <taxon>Kitasatosporales</taxon>
        <taxon>Streptomycetaceae</taxon>
        <taxon>Streptomyces</taxon>
    </lineage>
</organism>
<feature type="domain" description="Putative Flp pilus-assembly TadG-like N-terminal" evidence="3">
    <location>
        <begin position="15"/>
        <end position="61"/>
    </location>
</feature>
<accession>A0A401R6R2</accession>
<sequence>MPATSVTRRHRRDAGQTLPIYVVAIGGLLFLALAFFAVGQAAATRNGAQTAADAAALAAGQKYRDDLRKGFLDELRGGGAADPVAWEELLNGRGVPSGAACENAGWFAGRNDAAVSSCTPDSWPTSFAVTVKTRHAVGDSVIPGTGNTHAEAEAKAVVAPAAPSDRPPAAPPPGPPLSRRPGRPGPAPAPAPSPATARAGRSTPTAPRTSPRPPTCSPYAWPGDHRPARAPTTHCPGIPPPMTPHRPPDRTERRNASMSIRRTTKAARGAVATASAVGLALLVAGCGGGGDGGDAPGKGGRKPAAHSAAPDGGGAGSPAADADKVIGEMKGPDGVVVTLNSAVRDSGGFVTVEGTVTNHGTRAFNAIDWRSNETELKSRSSISGATLVDKLGKKRYLVLRDTNGECLCTTGLSGLLPGQSRPIFAQFPAPPAKVTEVDFQLPTLPPATLKITD</sequence>
<proteinExistence type="predicted"/>
<evidence type="ECO:0000259" key="3">
    <source>
        <dbReference type="Pfam" id="PF13400"/>
    </source>
</evidence>
<dbReference type="InterPro" id="IPR028087">
    <property type="entry name" value="Tad_N"/>
</dbReference>
<keyword evidence="2" id="KW-0812">Transmembrane</keyword>
<dbReference type="Proteomes" id="UP000288351">
    <property type="component" value="Unassembled WGS sequence"/>
</dbReference>
<comment type="caution">
    <text evidence="4">The sequence shown here is derived from an EMBL/GenBank/DDBJ whole genome shotgun (WGS) entry which is preliminary data.</text>
</comment>
<feature type="compositionally biased region" description="Pro residues" evidence="1">
    <location>
        <begin position="165"/>
        <end position="193"/>
    </location>
</feature>
<dbReference type="EMBL" id="BHXC01000007">
    <property type="protein sequence ID" value="GCB93317.1"/>
    <property type="molecule type" value="Genomic_DNA"/>
</dbReference>
<feature type="region of interest" description="Disordered" evidence="1">
    <location>
        <begin position="293"/>
        <end position="322"/>
    </location>
</feature>
<gene>
    <name evidence="4" type="ORF">SALB_06098</name>
</gene>
<feature type="compositionally biased region" description="Low complexity" evidence="1">
    <location>
        <begin position="194"/>
        <end position="209"/>
    </location>
</feature>
<feature type="compositionally biased region" description="Basic and acidic residues" evidence="1">
    <location>
        <begin position="246"/>
        <end position="255"/>
    </location>
</feature>
<reference evidence="4 5" key="1">
    <citation type="journal article" date="2019" name="Microbiol. Resour. Announc.">
        <title>Draft Genome Sequence of the Most Traditional epsilon-Poly-l-Lysine Producer, Streptomyces albulus NBRC14147.</title>
        <authorList>
            <person name="Yamanaka K."/>
            <person name="Hamano Y."/>
        </authorList>
    </citation>
    <scope>NUCLEOTIDE SEQUENCE [LARGE SCALE GENOMIC DNA]</scope>
    <source>
        <strain evidence="4 5">NBRC 14147</strain>
    </source>
</reference>
<feature type="region of interest" description="Disordered" evidence="1">
    <location>
        <begin position="157"/>
        <end position="260"/>
    </location>
</feature>